<evidence type="ECO:0000313" key="2">
    <source>
        <dbReference type="Proteomes" id="UP000249239"/>
    </source>
</evidence>
<sequence>MKVVIPVIDKNAQRYTIADGFSETECICIYDTHDNDVVWLEKRSISQDMSELLPELARNQMTHIITRSVQPMALSVLTRSGFSVFKSMGDNLFLNLELFNRECLPIFNMNAAMLNASSCGGACSTCRSADCKN</sequence>
<reference evidence="1 2" key="1">
    <citation type="submission" date="2018-06" db="EMBL/GenBank/DDBJ databases">
        <title>Genomic Encyclopedia of Archaeal and Bacterial Type Strains, Phase II (KMG-II): from individual species to whole genera.</title>
        <authorList>
            <person name="Goeker M."/>
        </authorList>
    </citation>
    <scope>NUCLEOTIDE SEQUENCE [LARGE SCALE GENOMIC DNA]</scope>
    <source>
        <strain evidence="1 2">DSM 6779</strain>
    </source>
</reference>
<evidence type="ECO:0000313" key="1">
    <source>
        <dbReference type="EMBL" id="PZX17846.1"/>
    </source>
</evidence>
<name>A0A2W7NX31_9BACT</name>
<dbReference type="InterPro" id="IPR036105">
    <property type="entry name" value="DiNase_FeMo-co_biosyn_sf"/>
</dbReference>
<gene>
    <name evidence="1" type="ORF">LX69_01259</name>
</gene>
<evidence type="ECO:0008006" key="3">
    <source>
        <dbReference type="Google" id="ProtNLM"/>
    </source>
</evidence>
<protein>
    <recommendedName>
        <fullName evidence="3">Fe-Mo cluster-binding NifX family protein</fullName>
    </recommendedName>
</protein>
<dbReference type="EMBL" id="QKZK01000008">
    <property type="protein sequence ID" value="PZX17846.1"/>
    <property type="molecule type" value="Genomic_DNA"/>
</dbReference>
<comment type="caution">
    <text evidence="1">The sequence shown here is derived from an EMBL/GenBank/DDBJ whole genome shotgun (WGS) entry which is preliminary data.</text>
</comment>
<dbReference type="RefSeq" id="WP_111444964.1">
    <property type="nucleotide sequence ID" value="NZ_QKZK01000008.1"/>
</dbReference>
<accession>A0A2W7NX31</accession>
<keyword evidence="2" id="KW-1185">Reference proteome</keyword>
<organism evidence="1 2">
    <name type="scientific">Breznakibacter xylanolyticus</name>
    <dbReference type="NCBI Taxonomy" id="990"/>
    <lineage>
        <taxon>Bacteria</taxon>
        <taxon>Pseudomonadati</taxon>
        <taxon>Bacteroidota</taxon>
        <taxon>Bacteroidia</taxon>
        <taxon>Marinilabiliales</taxon>
        <taxon>Marinilabiliaceae</taxon>
        <taxon>Breznakibacter</taxon>
    </lineage>
</organism>
<dbReference type="Proteomes" id="UP000249239">
    <property type="component" value="Unassembled WGS sequence"/>
</dbReference>
<dbReference type="SUPFAM" id="SSF53146">
    <property type="entry name" value="Nitrogenase accessory factor-like"/>
    <property type="match status" value="1"/>
</dbReference>
<dbReference type="AlphaFoldDB" id="A0A2W7NX31"/>
<dbReference type="OrthoDB" id="1121709at2"/>
<dbReference type="Gene3D" id="3.30.420.130">
    <property type="entry name" value="Dinitrogenase iron-molybdenum cofactor biosynthesis domain"/>
    <property type="match status" value="1"/>
</dbReference>
<proteinExistence type="predicted"/>